<dbReference type="SMART" id="SM00636">
    <property type="entry name" value="Glyco_18"/>
    <property type="match status" value="1"/>
</dbReference>
<dbReference type="InterPro" id="IPR029070">
    <property type="entry name" value="Chitinase_insertion_sf"/>
</dbReference>
<protein>
    <submittedName>
        <fullName evidence="3">Probable chitinase 2 isoform X1</fullName>
    </submittedName>
</protein>
<evidence type="ECO:0000259" key="2">
    <source>
        <dbReference type="PROSITE" id="PS51910"/>
    </source>
</evidence>
<organism evidence="3">
    <name type="scientific">Papilio xuthus</name>
    <name type="common">Asian swallowtail butterfly</name>
    <dbReference type="NCBI Taxonomy" id="66420"/>
    <lineage>
        <taxon>Eukaryota</taxon>
        <taxon>Metazoa</taxon>
        <taxon>Ecdysozoa</taxon>
        <taxon>Arthropoda</taxon>
        <taxon>Hexapoda</taxon>
        <taxon>Insecta</taxon>
        <taxon>Pterygota</taxon>
        <taxon>Neoptera</taxon>
        <taxon>Endopterygota</taxon>
        <taxon>Lepidoptera</taxon>
        <taxon>Glossata</taxon>
        <taxon>Ditrysia</taxon>
        <taxon>Papilionoidea</taxon>
        <taxon>Papilionidae</taxon>
        <taxon>Papilioninae</taxon>
        <taxon>Papilio</taxon>
    </lineage>
</organism>
<dbReference type="PANTHER" id="PTHR11177">
    <property type="entry name" value="CHITINASE"/>
    <property type="match status" value="1"/>
</dbReference>
<feature type="chain" id="PRO_5042543330" evidence="1">
    <location>
        <begin position="22"/>
        <end position="512"/>
    </location>
</feature>
<dbReference type="GO" id="GO:0005975">
    <property type="term" value="P:carbohydrate metabolic process"/>
    <property type="evidence" value="ECO:0007669"/>
    <property type="project" value="InterPro"/>
</dbReference>
<reference evidence="3" key="1">
    <citation type="submission" date="2025-08" db="UniProtKB">
        <authorList>
            <consortium name="RefSeq"/>
        </authorList>
    </citation>
    <scope>IDENTIFICATION</scope>
</reference>
<dbReference type="InterPro" id="IPR017853">
    <property type="entry name" value="GH"/>
</dbReference>
<feature type="signal peptide" evidence="1">
    <location>
        <begin position="1"/>
        <end position="21"/>
    </location>
</feature>
<dbReference type="GO" id="GO:0008061">
    <property type="term" value="F:chitin binding"/>
    <property type="evidence" value="ECO:0007669"/>
    <property type="project" value="InterPro"/>
</dbReference>
<dbReference type="KEGG" id="pxu:106124344"/>
<accession>A0AAJ6ZNN3</accession>
<dbReference type="AlphaFoldDB" id="A0AAJ6ZNN3"/>
<proteinExistence type="predicted"/>
<feature type="domain" description="GH18" evidence="2">
    <location>
        <begin position="37"/>
        <end position="407"/>
    </location>
</feature>
<dbReference type="Gene3D" id="3.10.50.10">
    <property type="match status" value="1"/>
</dbReference>
<dbReference type="Gene3D" id="3.20.20.80">
    <property type="entry name" value="Glycosidases"/>
    <property type="match status" value="1"/>
</dbReference>
<sequence>MGIKNISVLFILAVMSCVLNCQNISDLIFFPESGNGKAVICYMTTWSIYRTDDAKFRISDIDPTLCTHVVYAFSGFDENRNTVKSLDPGLDTDGKLEGGGYKAMAALKEKNPNLKVLLSIGGWNEGSLKFSNLAGSPTARKTFIKSILEFLTTYGFDGIDMHWKFPTQRDGKPEDKDNCVTLMKEIKEAFTPARYTLAMSVGAQYYVMEAAYSLPKLNDYVDYFIVLAYDYHGVWDGVVNANAPLYGLNKDDVFSIDKSLRYLMYQGISPKKIILGLALFGRTFILEKADTEDIEFGRTPVKSEGFDGPYTKERGFIGYNEICMELTKNDNDWIRLWHEKTATPYLRNGDKIITYDNARSLAAKVKKAMEFNLGGVMAYSIDTDDFKGLCDREPDYVSISFKGLHNFVEKFNRIASNPVLQKVLKNLNLPDAQKLGSLSKSTEIAHKNHLWTTESSPNYPLLRAIVDSLTLATEEKIVMTDMVSLINEKPKPGNTGVTTNSIFTVVCYFCFL</sequence>
<gene>
    <name evidence="3" type="primary">LOC106124344</name>
</gene>
<dbReference type="RefSeq" id="XP_013176358.1">
    <property type="nucleotide sequence ID" value="XM_013320904.1"/>
</dbReference>
<keyword evidence="1" id="KW-0732">Signal</keyword>
<dbReference type="SUPFAM" id="SSF54556">
    <property type="entry name" value="Chitinase insertion domain"/>
    <property type="match status" value="1"/>
</dbReference>
<dbReference type="SUPFAM" id="SSF51445">
    <property type="entry name" value="(Trans)glycosidases"/>
    <property type="match status" value="1"/>
</dbReference>
<dbReference type="PROSITE" id="PS51910">
    <property type="entry name" value="GH18_2"/>
    <property type="match status" value="1"/>
</dbReference>
<dbReference type="GO" id="GO:0006032">
    <property type="term" value="P:chitin catabolic process"/>
    <property type="evidence" value="ECO:0007669"/>
    <property type="project" value="TreeGrafter"/>
</dbReference>
<dbReference type="Pfam" id="PF00704">
    <property type="entry name" value="Glyco_hydro_18"/>
    <property type="match status" value="1"/>
</dbReference>
<dbReference type="GO" id="GO:0004568">
    <property type="term" value="F:chitinase activity"/>
    <property type="evidence" value="ECO:0007669"/>
    <property type="project" value="TreeGrafter"/>
</dbReference>
<dbReference type="InterPro" id="IPR001223">
    <property type="entry name" value="Glyco_hydro18_cat"/>
</dbReference>
<dbReference type="PROSITE" id="PS51257">
    <property type="entry name" value="PROKAR_LIPOPROTEIN"/>
    <property type="match status" value="1"/>
</dbReference>
<name>A0AAJ6ZNN3_PAPXU</name>
<dbReference type="PANTHER" id="PTHR11177:SF403">
    <property type="entry name" value="CHITINASE 2-RELATED"/>
    <property type="match status" value="1"/>
</dbReference>
<dbReference type="GeneID" id="106124344"/>
<dbReference type="InterPro" id="IPR011583">
    <property type="entry name" value="Chitinase_II/V-like_cat"/>
</dbReference>
<dbReference type="InterPro" id="IPR050314">
    <property type="entry name" value="Glycosyl_Hydrlase_18"/>
</dbReference>
<dbReference type="Proteomes" id="UP000694872">
    <property type="component" value="Unplaced"/>
</dbReference>
<evidence type="ECO:0000256" key="1">
    <source>
        <dbReference type="SAM" id="SignalP"/>
    </source>
</evidence>
<evidence type="ECO:0000313" key="3">
    <source>
        <dbReference type="RefSeq" id="XP_013176358.1"/>
    </source>
</evidence>
<dbReference type="GO" id="GO:0005576">
    <property type="term" value="C:extracellular region"/>
    <property type="evidence" value="ECO:0007669"/>
    <property type="project" value="TreeGrafter"/>
</dbReference>